<dbReference type="OrthoDB" id="9785812at2"/>
<comment type="caution">
    <text evidence="5">The sequence shown here is derived from an EMBL/GenBank/DDBJ whole genome shotgun (WGS) entry which is preliminary data.</text>
</comment>
<dbReference type="AlphaFoldDB" id="Q1YS79"/>
<dbReference type="EMBL" id="AAPI01000003">
    <property type="protein sequence ID" value="EAS47327.1"/>
    <property type="molecule type" value="Genomic_DNA"/>
</dbReference>
<dbReference type="InterPro" id="IPR020843">
    <property type="entry name" value="ER"/>
</dbReference>
<dbReference type="InterPro" id="IPR013149">
    <property type="entry name" value="ADH-like_C"/>
</dbReference>
<evidence type="ECO:0000313" key="5">
    <source>
        <dbReference type="EMBL" id="EAS47327.1"/>
    </source>
</evidence>
<dbReference type="PANTHER" id="PTHR48106">
    <property type="entry name" value="QUINONE OXIDOREDUCTASE PIG3-RELATED"/>
    <property type="match status" value="1"/>
</dbReference>
<dbReference type="PANTHER" id="PTHR48106:SF8">
    <property type="entry name" value="OS02G0805600 PROTEIN"/>
    <property type="match status" value="1"/>
</dbReference>
<dbReference type="InterPro" id="IPR036291">
    <property type="entry name" value="NAD(P)-bd_dom_sf"/>
</dbReference>
<dbReference type="InterPro" id="IPR011032">
    <property type="entry name" value="GroES-like_sf"/>
</dbReference>
<dbReference type="CDD" id="cd05276">
    <property type="entry name" value="p53_inducible_oxidoreductase"/>
    <property type="match status" value="1"/>
</dbReference>
<reference evidence="5 6" key="1">
    <citation type="submission" date="2006-03" db="EMBL/GenBank/DDBJ databases">
        <authorList>
            <person name="Giovannoni S.J."/>
            <person name="Cho J.-C."/>
            <person name="Ferriera S."/>
            <person name="Johnson J."/>
            <person name="Kravitz S."/>
            <person name="Halpern A."/>
            <person name="Remington K."/>
            <person name="Beeson K."/>
            <person name="Tran B."/>
            <person name="Rogers Y.-H."/>
            <person name="Friedman R."/>
            <person name="Venter J.C."/>
        </authorList>
    </citation>
    <scope>NUCLEOTIDE SEQUENCE [LARGE SCALE GENOMIC DNA]</scope>
    <source>
        <strain evidence="5 6">HTCC2207</strain>
    </source>
</reference>
<dbReference type="NCBIfam" id="TIGR02824">
    <property type="entry name" value="quinone_pig3"/>
    <property type="match status" value="1"/>
</dbReference>
<proteinExistence type="predicted"/>
<keyword evidence="6" id="KW-1185">Reference proteome</keyword>
<dbReference type="Pfam" id="PF00107">
    <property type="entry name" value="ADH_zinc_N"/>
    <property type="match status" value="1"/>
</dbReference>
<keyword evidence="1" id="KW-0521">NADP</keyword>
<dbReference type="Pfam" id="PF08240">
    <property type="entry name" value="ADH_N"/>
    <property type="match status" value="1"/>
</dbReference>
<dbReference type="SUPFAM" id="SSF50129">
    <property type="entry name" value="GroES-like"/>
    <property type="match status" value="1"/>
</dbReference>
<dbReference type="InterPro" id="IPR014189">
    <property type="entry name" value="Quinone_OxRdtase_PIG3"/>
</dbReference>
<evidence type="ECO:0000259" key="4">
    <source>
        <dbReference type="SMART" id="SM00829"/>
    </source>
</evidence>
<dbReference type="GO" id="GO:0016651">
    <property type="term" value="F:oxidoreductase activity, acting on NAD(P)H"/>
    <property type="evidence" value="ECO:0007669"/>
    <property type="project" value="TreeGrafter"/>
</dbReference>
<keyword evidence="2" id="KW-0560">Oxidoreductase</keyword>
<sequence length="334" mass="35242">MSLPSTVPISQTSIEITQPGGPEVLKPSSRAVPAPADNQLLIQVAAAGINRPDVFQRMGFYPPPPGVTDIPGLEVSGTVVALGAGVTDWAIGDQVCALLSGGGYAEYAIAEESLCLPIPEGLDLEDAAALPETCFTVWHNLFERAELKAGEWLLVHGGSSGIGTTAIQMATAMGVNVITTAGSEEKCAVCEELGAVKAVNYNQQDFVEVCQELTGNGVNVVLDMVGGDYMQRNFNACAPQARIVSIAFLRGSKTELDLLPLMLKQIVLTGSTLRAQPLENKARIAAGVESQVWPLIAEGKFKPVVHSRFALAEANKGHALMESSQHIGKIILTN</sequence>
<feature type="domain" description="Enoyl reductase (ER)" evidence="4">
    <location>
        <begin position="20"/>
        <end position="332"/>
    </location>
</feature>
<dbReference type="Proteomes" id="UP000005555">
    <property type="component" value="Unassembled WGS sequence"/>
</dbReference>
<feature type="region of interest" description="Disordered" evidence="3">
    <location>
        <begin position="1"/>
        <end position="21"/>
    </location>
</feature>
<dbReference type="InterPro" id="IPR013154">
    <property type="entry name" value="ADH-like_N"/>
</dbReference>
<organism evidence="5 6">
    <name type="scientific">gamma proteobacterium HTCC2207</name>
    <dbReference type="NCBI Taxonomy" id="314287"/>
    <lineage>
        <taxon>Bacteria</taxon>
        <taxon>Pseudomonadati</taxon>
        <taxon>Pseudomonadota</taxon>
        <taxon>Gammaproteobacteria</taxon>
        <taxon>Cellvibrionales</taxon>
        <taxon>Porticoccaceae</taxon>
        <taxon>SAR92 clade</taxon>
    </lineage>
</organism>
<feature type="compositionally biased region" description="Polar residues" evidence="3">
    <location>
        <begin position="1"/>
        <end position="16"/>
    </location>
</feature>
<evidence type="ECO:0000256" key="2">
    <source>
        <dbReference type="ARBA" id="ARBA00023002"/>
    </source>
</evidence>
<dbReference type="GO" id="GO:0070402">
    <property type="term" value="F:NADPH binding"/>
    <property type="evidence" value="ECO:0007669"/>
    <property type="project" value="TreeGrafter"/>
</dbReference>
<dbReference type="SUPFAM" id="SSF51735">
    <property type="entry name" value="NAD(P)-binding Rossmann-fold domains"/>
    <property type="match status" value="1"/>
</dbReference>
<dbReference type="Gene3D" id="3.90.180.10">
    <property type="entry name" value="Medium-chain alcohol dehydrogenases, catalytic domain"/>
    <property type="match status" value="1"/>
</dbReference>
<evidence type="ECO:0000313" key="6">
    <source>
        <dbReference type="Proteomes" id="UP000005555"/>
    </source>
</evidence>
<accession>Q1YS79</accession>
<evidence type="ECO:0000256" key="3">
    <source>
        <dbReference type="SAM" id="MobiDB-lite"/>
    </source>
</evidence>
<dbReference type="STRING" id="314287.GB2207_11938"/>
<gene>
    <name evidence="5" type="ORF">GB2207_11938</name>
</gene>
<name>Q1YS79_9GAMM</name>
<evidence type="ECO:0000256" key="1">
    <source>
        <dbReference type="ARBA" id="ARBA00022857"/>
    </source>
</evidence>
<protein>
    <submittedName>
        <fullName evidence="5">Quinone oxidoreductase</fullName>
    </submittedName>
</protein>
<dbReference type="HOGENOM" id="CLU_026673_3_4_6"/>
<dbReference type="Gene3D" id="3.40.50.720">
    <property type="entry name" value="NAD(P)-binding Rossmann-like Domain"/>
    <property type="match status" value="1"/>
</dbReference>
<dbReference type="SMART" id="SM00829">
    <property type="entry name" value="PKS_ER"/>
    <property type="match status" value="1"/>
</dbReference>
<dbReference type="eggNOG" id="COG0604">
    <property type="taxonomic scope" value="Bacteria"/>
</dbReference>